<dbReference type="GO" id="GO:0005737">
    <property type="term" value="C:cytoplasm"/>
    <property type="evidence" value="ECO:0007669"/>
    <property type="project" value="UniProtKB-SubCell"/>
</dbReference>
<dbReference type="InterPro" id="IPR029063">
    <property type="entry name" value="SAM-dependent_MTases_sf"/>
</dbReference>
<dbReference type="InterPro" id="IPR023397">
    <property type="entry name" value="SAM-dep_MeTrfase_MraW_recog"/>
</dbReference>
<comment type="subcellular location">
    <subcellularLocation>
        <location evidence="6">Cytoplasm</location>
    </subcellularLocation>
</comment>
<dbReference type="RefSeq" id="WP_094660683.1">
    <property type="nucleotide sequence ID" value="NZ_MWWR01000006.1"/>
</dbReference>
<dbReference type="InterPro" id="IPR002903">
    <property type="entry name" value="RsmH"/>
</dbReference>
<feature type="binding site" evidence="6">
    <location>
        <position position="141"/>
    </location>
    <ligand>
        <name>S-adenosyl-L-methionine</name>
        <dbReference type="ChEBI" id="CHEBI:59789"/>
    </ligand>
</feature>
<feature type="binding site" evidence="6">
    <location>
        <position position="148"/>
    </location>
    <ligand>
        <name>S-adenosyl-L-methionine</name>
        <dbReference type="ChEBI" id="CHEBI:59789"/>
    </ligand>
</feature>
<evidence type="ECO:0000256" key="2">
    <source>
        <dbReference type="ARBA" id="ARBA00022552"/>
    </source>
</evidence>
<dbReference type="GO" id="GO:0071424">
    <property type="term" value="F:rRNA (cytosine-N4-)-methyltransferase activity"/>
    <property type="evidence" value="ECO:0007669"/>
    <property type="project" value="UniProtKB-UniRule"/>
</dbReference>
<name>A0A261EY39_9BIFI</name>
<dbReference type="Gene3D" id="3.40.50.150">
    <property type="entry name" value="Vaccinia Virus protein VP39"/>
    <property type="match status" value="1"/>
</dbReference>
<reference evidence="8 9" key="1">
    <citation type="journal article" date="2017" name="BMC Genomics">
        <title>Comparative genomic and phylogenomic analyses of the Bifidobacteriaceae family.</title>
        <authorList>
            <person name="Lugli G.A."/>
            <person name="Milani C."/>
            <person name="Turroni F."/>
            <person name="Duranti S."/>
            <person name="Mancabelli L."/>
            <person name="Mangifesta M."/>
            <person name="Ferrario C."/>
            <person name="Modesto M."/>
            <person name="Mattarelli P."/>
            <person name="Jiri K."/>
            <person name="van Sinderen D."/>
            <person name="Ventura M."/>
        </authorList>
    </citation>
    <scope>NUCLEOTIDE SEQUENCE [LARGE SCALE GENOMIC DNA]</scope>
    <source>
        <strain evidence="8 9">DSM 24742</strain>
    </source>
</reference>
<dbReference type="Gene3D" id="1.10.150.170">
    <property type="entry name" value="Putative methyltransferase TM0872, insert domain"/>
    <property type="match status" value="1"/>
</dbReference>
<dbReference type="HAMAP" id="MF_01007">
    <property type="entry name" value="16SrRNA_methyltr_H"/>
    <property type="match status" value="1"/>
</dbReference>
<accession>A0A261EY39</accession>
<evidence type="ECO:0000313" key="8">
    <source>
        <dbReference type="EMBL" id="OZG51780.1"/>
    </source>
</evidence>
<feature type="compositionally biased region" description="Low complexity" evidence="7">
    <location>
        <begin position="363"/>
        <end position="377"/>
    </location>
</feature>
<proteinExistence type="inferred from homology"/>
<dbReference type="AlphaFoldDB" id="A0A261EY39"/>
<evidence type="ECO:0000256" key="7">
    <source>
        <dbReference type="SAM" id="MobiDB-lite"/>
    </source>
</evidence>
<keyword evidence="4 6" id="KW-0808">Transferase</keyword>
<feature type="binding site" evidence="6">
    <location>
        <position position="91"/>
    </location>
    <ligand>
        <name>S-adenosyl-L-methionine</name>
        <dbReference type="ChEBI" id="CHEBI:59789"/>
    </ligand>
</feature>
<evidence type="ECO:0000256" key="1">
    <source>
        <dbReference type="ARBA" id="ARBA00010396"/>
    </source>
</evidence>
<dbReference type="CDD" id="cd02440">
    <property type="entry name" value="AdoMet_MTases"/>
    <property type="match status" value="1"/>
</dbReference>
<comment type="caution">
    <text evidence="8">The sequence shown here is derived from an EMBL/GenBank/DDBJ whole genome shotgun (WGS) entry which is preliminary data.</text>
</comment>
<feature type="binding site" evidence="6">
    <location>
        <begin position="72"/>
        <end position="74"/>
    </location>
    <ligand>
        <name>S-adenosyl-L-methionine</name>
        <dbReference type="ChEBI" id="CHEBI:59789"/>
    </ligand>
</feature>
<evidence type="ECO:0000256" key="4">
    <source>
        <dbReference type="ARBA" id="ARBA00022679"/>
    </source>
</evidence>
<gene>
    <name evidence="6" type="primary">rsmH</name>
    <name evidence="8" type="ORF">PSRA_0860</name>
</gene>
<keyword evidence="5 6" id="KW-0949">S-adenosyl-L-methionine</keyword>
<evidence type="ECO:0000313" key="9">
    <source>
        <dbReference type="Proteomes" id="UP000216725"/>
    </source>
</evidence>
<sequence>MTDDIENRDIAGAAASSAPDPSAAPDDSIDLTSIHQPVLLDDCVDLVTSNLAASAATHGGTPVIVDCTLGLAGHSSAFLAANPDARLIGIDRDAEALALATRRLEQAGFADRFTPVHAAFDELGAVLERLGIHQVDAVFMDLGLSSLQIDETDRGFSYSHDAPLDMRMDPSQPTTAADILATYDAADLRRIFKEYGEERFAGPIAQRIVRERQEAPIVTSAQLNDLVDRTVPRAHRASGNPAKRVFQALRIEVNGELDKLASTLPQAALRLAVGGRLVVESYHSLEDRTVKRFMAKGLTIDAPAGLPVVPDDAQPFFHDVTHGAIKADDAEIASNPRSASVRLRAVELIRPIPASRRRELADDAAGPGADGTRTPGTARRRAGRPGGGHGRSAGHRTQHHERTTGR</sequence>
<evidence type="ECO:0000256" key="5">
    <source>
        <dbReference type="ARBA" id="ARBA00022691"/>
    </source>
</evidence>
<feature type="region of interest" description="Disordered" evidence="7">
    <location>
        <begin position="357"/>
        <end position="406"/>
    </location>
</feature>
<organism evidence="8 9">
    <name type="scientific">Pseudoscardovia radai</name>
    <dbReference type="NCBI Taxonomy" id="987066"/>
    <lineage>
        <taxon>Bacteria</taxon>
        <taxon>Bacillati</taxon>
        <taxon>Actinomycetota</taxon>
        <taxon>Actinomycetes</taxon>
        <taxon>Bifidobacteriales</taxon>
        <taxon>Bifidobacteriaceae</taxon>
        <taxon>Pseudoscardovia</taxon>
    </lineage>
</organism>
<dbReference type="SUPFAM" id="SSF53335">
    <property type="entry name" value="S-adenosyl-L-methionine-dependent methyltransferases"/>
    <property type="match status" value="1"/>
</dbReference>
<keyword evidence="9" id="KW-1185">Reference proteome</keyword>
<protein>
    <recommendedName>
        <fullName evidence="6">Ribosomal RNA small subunit methyltransferase H</fullName>
        <ecNumber evidence="6">2.1.1.199</ecNumber>
    </recommendedName>
    <alternativeName>
        <fullName evidence="6">16S rRNA m(4)C1402 methyltransferase</fullName>
    </alternativeName>
    <alternativeName>
        <fullName evidence="6">rRNA (cytosine-N(4)-)-methyltransferase RsmH</fullName>
    </alternativeName>
</protein>
<feature type="region of interest" description="Disordered" evidence="7">
    <location>
        <begin position="1"/>
        <end position="28"/>
    </location>
</feature>
<keyword evidence="6" id="KW-0963">Cytoplasm</keyword>
<dbReference type="Pfam" id="PF01795">
    <property type="entry name" value="Methyltransf_5"/>
    <property type="match status" value="1"/>
</dbReference>
<dbReference type="NCBIfam" id="TIGR00006">
    <property type="entry name" value="16S rRNA (cytosine(1402)-N(4))-methyltransferase RsmH"/>
    <property type="match status" value="1"/>
</dbReference>
<dbReference type="OrthoDB" id="9806637at2"/>
<keyword evidence="2 6" id="KW-0698">rRNA processing</keyword>
<keyword evidence="3 6" id="KW-0489">Methyltransferase</keyword>
<feature type="compositionally biased region" description="Low complexity" evidence="7">
    <location>
        <begin position="13"/>
        <end position="26"/>
    </location>
</feature>
<comment type="catalytic activity">
    <reaction evidence="6">
        <text>cytidine(1402) in 16S rRNA + S-adenosyl-L-methionine = N(4)-methylcytidine(1402) in 16S rRNA + S-adenosyl-L-homocysteine + H(+)</text>
        <dbReference type="Rhea" id="RHEA:42928"/>
        <dbReference type="Rhea" id="RHEA-COMP:10286"/>
        <dbReference type="Rhea" id="RHEA-COMP:10287"/>
        <dbReference type="ChEBI" id="CHEBI:15378"/>
        <dbReference type="ChEBI" id="CHEBI:57856"/>
        <dbReference type="ChEBI" id="CHEBI:59789"/>
        <dbReference type="ChEBI" id="CHEBI:74506"/>
        <dbReference type="ChEBI" id="CHEBI:82748"/>
        <dbReference type="EC" id="2.1.1.199"/>
    </reaction>
</comment>
<evidence type="ECO:0000256" key="6">
    <source>
        <dbReference type="HAMAP-Rule" id="MF_01007"/>
    </source>
</evidence>
<dbReference type="GO" id="GO:0070475">
    <property type="term" value="P:rRNA base methylation"/>
    <property type="evidence" value="ECO:0007669"/>
    <property type="project" value="UniProtKB-UniRule"/>
</dbReference>
<dbReference type="SUPFAM" id="SSF81799">
    <property type="entry name" value="Putative methyltransferase TM0872, insert domain"/>
    <property type="match status" value="1"/>
</dbReference>
<dbReference type="PANTHER" id="PTHR11265">
    <property type="entry name" value="S-ADENOSYL-METHYLTRANSFERASE MRAW"/>
    <property type="match status" value="1"/>
</dbReference>
<dbReference type="EC" id="2.1.1.199" evidence="6"/>
<evidence type="ECO:0000256" key="3">
    <source>
        <dbReference type="ARBA" id="ARBA00022603"/>
    </source>
</evidence>
<dbReference type="EMBL" id="MWWR01000006">
    <property type="protein sequence ID" value="OZG51780.1"/>
    <property type="molecule type" value="Genomic_DNA"/>
</dbReference>
<comment type="similarity">
    <text evidence="1 6">Belongs to the methyltransferase superfamily. RsmH family.</text>
</comment>
<comment type="function">
    <text evidence="6">Specifically methylates the N4 position of cytidine in position 1402 (C1402) of 16S rRNA.</text>
</comment>
<dbReference type="Proteomes" id="UP000216725">
    <property type="component" value="Unassembled WGS sequence"/>
</dbReference>
<dbReference type="PANTHER" id="PTHR11265:SF0">
    <property type="entry name" value="12S RRNA N4-METHYLCYTIDINE METHYLTRANSFERASE"/>
    <property type="match status" value="1"/>
</dbReference>
<feature type="binding site" evidence="6">
    <location>
        <position position="120"/>
    </location>
    <ligand>
        <name>S-adenosyl-L-methionine</name>
        <dbReference type="ChEBI" id="CHEBI:59789"/>
    </ligand>
</feature>